<dbReference type="Proteomes" id="UP000240822">
    <property type="component" value="Segment"/>
</dbReference>
<protein>
    <recommendedName>
        <fullName evidence="3">2OG-Fe(II) oxygenase</fullName>
    </recommendedName>
</protein>
<evidence type="ECO:0000313" key="2">
    <source>
        <dbReference type="Proteomes" id="UP000240822"/>
    </source>
</evidence>
<gene>
    <name evidence="1" type="ORF">N231010_069</name>
</gene>
<evidence type="ECO:0008006" key="3">
    <source>
        <dbReference type="Google" id="ProtNLM"/>
    </source>
</evidence>
<accession>A0A1D8KM88</accession>
<reference evidence="1 2" key="1">
    <citation type="journal article" date="2016" name="Virology">
        <title>The genomic content and context of auxiliary metabolic genes in marine cyanomyoviruses.</title>
        <authorList>
            <person name="Crummett L.T."/>
            <person name="Puxty R.J."/>
            <person name="Weihe C."/>
            <person name="Marston M.F."/>
            <person name="Martiny J.B."/>
        </authorList>
    </citation>
    <scope>NUCLEOTIDE SEQUENCE [LARGE SCALE GENOMIC DNA]</scope>
    <source>
        <strain evidence="1">1010NB23</strain>
    </source>
</reference>
<organism evidence="1 2">
    <name type="scientific">Synechococcus phage S-CAM4</name>
    <dbReference type="NCBI Taxonomy" id="1883367"/>
    <lineage>
        <taxon>Viruses</taxon>
        <taxon>Duplodnaviria</taxon>
        <taxon>Heunggongvirae</taxon>
        <taxon>Uroviricota</taxon>
        <taxon>Caudoviricetes</taxon>
        <taxon>Pantevenvirales</taxon>
        <taxon>Kyanoviridae</taxon>
        <taxon>Potamoivirus</taxon>
        <taxon>Potamoivirus cam4</taxon>
    </lineage>
</organism>
<sequence>MFMITPLFPTLLQTLNYNPPKDLIDHINQYYQQYKYRGKQRSSRLGWQSKPHNIQQLQPIYQHIHDNVDINLTLNDAWININYQGAYNITHIHPNTDYTFVYYPYDHNTLLVLDCPNMYTQHNHLHYQSNYTKQQYNLSLEHKIQPSKGMLLMFPSYVPHRVEVNTLPQDRISLSWSANCTP</sequence>
<dbReference type="Pfam" id="PF13759">
    <property type="entry name" value="2OG-FeII_Oxy_5"/>
    <property type="match status" value="1"/>
</dbReference>
<dbReference type="EMBL" id="KU686202">
    <property type="protein sequence ID" value="AOV59768.1"/>
    <property type="molecule type" value="Genomic_DNA"/>
</dbReference>
<evidence type="ECO:0000313" key="1">
    <source>
        <dbReference type="EMBL" id="AOV59768.1"/>
    </source>
</evidence>
<dbReference type="InterPro" id="IPR012668">
    <property type="entry name" value="CHP02466"/>
</dbReference>
<dbReference type="Gene3D" id="2.60.120.620">
    <property type="entry name" value="q2cbj1_9rhob like domain"/>
    <property type="match status" value="1"/>
</dbReference>
<proteinExistence type="predicted"/>
<name>A0A1D8KM88_9CAUD</name>